<dbReference type="RefSeq" id="WP_214504360.1">
    <property type="nucleotide sequence ID" value="NZ_JABUBT010000011.1"/>
</dbReference>
<dbReference type="Proteomes" id="UP000825228">
    <property type="component" value="Unassembled WGS sequence"/>
</dbReference>
<dbReference type="GO" id="GO:0004519">
    <property type="term" value="F:endonuclease activity"/>
    <property type="evidence" value="ECO:0007669"/>
    <property type="project" value="UniProtKB-KW"/>
</dbReference>
<accession>A0ABS7P3D5</accession>
<dbReference type="EMBL" id="JABUBU010000005">
    <property type="protein sequence ID" value="MBY6366893.1"/>
    <property type="molecule type" value="Genomic_DNA"/>
</dbReference>
<evidence type="ECO:0000313" key="3">
    <source>
        <dbReference type="Proteomes" id="UP000825228"/>
    </source>
</evidence>
<gene>
    <name evidence="2" type="ORF">HQ603_09015</name>
</gene>
<proteinExistence type="predicted"/>
<keyword evidence="2" id="KW-0378">Hydrolase</keyword>
<dbReference type="InterPro" id="IPR011335">
    <property type="entry name" value="Restrct_endonuc-II-like"/>
</dbReference>
<dbReference type="SUPFAM" id="SSF52980">
    <property type="entry name" value="Restriction endonuclease-like"/>
    <property type="match status" value="1"/>
</dbReference>
<dbReference type="InterPro" id="IPR011856">
    <property type="entry name" value="tRNA_endonuc-like_dom_sf"/>
</dbReference>
<keyword evidence="3" id="KW-1185">Reference proteome</keyword>
<feature type="domain" description="Restriction endonuclease type IV Mrr" evidence="1">
    <location>
        <begin position="75"/>
        <end position="172"/>
    </location>
</feature>
<organism evidence="2 3">
    <name type="scientific">Rhodococcoides corynebacterioides</name>
    <dbReference type="NCBI Taxonomy" id="53972"/>
    <lineage>
        <taxon>Bacteria</taxon>
        <taxon>Bacillati</taxon>
        <taxon>Actinomycetota</taxon>
        <taxon>Actinomycetes</taxon>
        <taxon>Mycobacteriales</taxon>
        <taxon>Nocardiaceae</taxon>
        <taxon>Rhodococcoides</taxon>
    </lineage>
</organism>
<keyword evidence="2" id="KW-0255">Endonuclease</keyword>
<dbReference type="Gene3D" id="3.40.1350.10">
    <property type="match status" value="1"/>
</dbReference>
<dbReference type="PANTHER" id="PTHR30015">
    <property type="entry name" value="MRR RESTRICTION SYSTEM PROTEIN"/>
    <property type="match status" value="1"/>
</dbReference>
<dbReference type="InterPro" id="IPR052906">
    <property type="entry name" value="Type_IV_Methyl-Rstrct_Enzyme"/>
</dbReference>
<evidence type="ECO:0000259" key="1">
    <source>
        <dbReference type="Pfam" id="PF04471"/>
    </source>
</evidence>
<name>A0ABS7P3D5_9NOCA</name>
<dbReference type="InterPro" id="IPR007560">
    <property type="entry name" value="Restrct_endonuc_IV_Mrr"/>
</dbReference>
<protein>
    <submittedName>
        <fullName evidence="2">Restriction endonuclease</fullName>
    </submittedName>
</protein>
<dbReference type="Pfam" id="PF04471">
    <property type="entry name" value="Mrr_cat"/>
    <property type="match status" value="1"/>
</dbReference>
<reference evidence="2 3" key="1">
    <citation type="submission" date="2020-06" db="EMBL/GenBank/DDBJ databases">
        <title>Taxonomy, biology and ecology of Rhodococcus bacteria occurring in California pistachio and other woody hosts as revealed by genome sequence analyses.</title>
        <authorList>
            <person name="Gai Y."/>
            <person name="Riely B."/>
        </authorList>
    </citation>
    <scope>NUCLEOTIDE SEQUENCE [LARGE SCALE GENOMIC DNA]</scope>
    <source>
        <strain evidence="2 3">BP-281</strain>
    </source>
</reference>
<comment type="caution">
    <text evidence="2">The sequence shown here is derived from an EMBL/GenBank/DDBJ whole genome shotgun (WGS) entry which is preliminary data.</text>
</comment>
<keyword evidence="2" id="KW-0540">Nuclease</keyword>
<sequence length="180" mass="20145">MVDCKYCRMPLYTTWTGKCRTCGKQAGFFRQMGATQTLTQRGAIKDMHRKMEKAERAVGNSYGFEYVASPPNVLHGMTWQAAEELACKWMRRHGYTDAKLTAGGADGGIDVLSRRAVAQVKHHAKPVGISEMQRIHGIAASTRKKALFFSASGFTPKALAWAKKHRIECYTYPKVTRVKV</sequence>
<evidence type="ECO:0000313" key="2">
    <source>
        <dbReference type="EMBL" id="MBY6366893.1"/>
    </source>
</evidence>
<dbReference type="PANTHER" id="PTHR30015:SF7">
    <property type="entry name" value="TYPE IV METHYL-DIRECTED RESTRICTION ENZYME ECOKMRR"/>
    <property type="match status" value="1"/>
</dbReference>